<dbReference type="Proteomes" id="UP000306808">
    <property type="component" value="Unassembled WGS sequence"/>
</dbReference>
<protein>
    <submittedName>
        <fullName evidence="1">Uncharacterized protein</fullName>
    </submittedName>
</protein>
<reference evidence="1 2" key="1">
    <citation type="submission" date="2019-04" db="EMBL/GenBank/DDBJ databases">
        <title>Sphingobacterium olei sp. nov., isolated from oil-contaminated soil.</title>
        <authorList>
            <person name="Liu B."/>
        </authorList>
    </citation>
    <scope>NUCLEOTIDE SEQUENCE [LARGE SCALE GENOMIC DNA]</scope>
    <source>
        <strain evidence="1 2">HAL-9</strain>
    </source>
</reference>
<accession>A0A4U0P436</accession>
<keyword evidence="2" id="KW-1185">Reference proteome</keyword>
<gene>
    <name evidence="1" type="ORF">FAZ15_05665</name>
</gene>
<name>A0A4U0P436_9SPHI</name>
<organism evidence="1 2">
    <name type="scientific">Sphingobacterium olei</name>
    <dbReference type="NCBI Taxonomy" id="2571155"/>
    <lineage>
        <taxon>Bacteria</taxon>
        <taxon>Pseudomonadati</taxon>
        <taxon>Bacteroidota</taxon>
        <taxon>Sphingobacteriia</taxon>
        <taxon>Sphingobacteriales</taxon>
        <taxon>Sphingobacteriaceae</taxon>
        <taxon>Sphingobacterium</taxon>
    </lineage>
</organism>
<comment type="caution">
    <text evidence="1">The sequence shown here is derived from an EMBL/GenBank/DDBJ whole genome shotgun (WGS) entry which is preliminary data.</text>
</comment>
<sequence>MEVLLHIYNPAMQKWKAQPLAIGITSAFSISLLTNGDKLYIAKALMNAATVEYHEVAVSY</sequence>
<proteinExistence type="predicted"/>
<dbReference type="AlphaFoldDB" id="A0A4U0P436"/>
<dbReference type="OrthoDB" id="996574at2"/>
<dbReference type="RefSeq" id="WP_136900345.1">
    <property type="nucleotide sequence ID" value="NZ_SUME01000002.1"/>
</dbReference>
<evidence type="ECO:0000313" key="2">
    <source>
        <dbReference type="Proteomes" id="UP000306808"/>
    </source>
</evidence>
<dbReference type="EMBL" id="SUME01000002">
    <property type="protein sequence ID" value="TJZ61999.1"/>
    <property type="molecule type" value="Genomic_DNA"/>
</dbReference>
<evidence type="ECO:0000313" key="1">
    <source>
        <dbReference type="EMBL" id="TJZ61999.1"/>
    </source>
</evidence>